<dbReference type="Proteomes" id="UP001149142">
    <property type="component" value="Unassembled WGS sequence"/>
</dbReference>
<evidence type="ECO:0000313" key="3">
    <source>
        <dbReference type="EMBL" id="MDA0176670.1"/>
    </source>
</evidence>
<keyword evidence="4" id="KW-1185">Reference proteome</keyword>
<evidence type="ECO:0000259" key="2">
    <source>
        <dbReference type="Pfam" id="PF20584"/>
    </source>
</evidence>
<feature type="transmembrane region" description="Helical" evidence="1">
    <location>
        <begin position="37"/>
        <end position="60"/>
    </location>
</feature>
<keyword evidence="1" id="KW-1133">Transmembrane helix</keyword>
<evidence type="ECO:0000256" key="1">
    <source>
        <dbReference type="SAM" id="Phobius"/>
    </source>
</evidence>
<protein>
    <recommendedName>
        <fullName evidence="2">DUF6787 domain-containing protein</fullName>
    </recommendedName>
</protein>
<feature type="transmembrane region" description="Helical" evidence="1">
    <location>
        <begin position="12"/>
        <end position="31"/>
    </location>
</feature>
<dbReference type="EMBL" id="JAPFGC010000002">
    <property type="protein sequence ID" value="MDA0176670.1"/>
    <property type="molecule type" value="Genomic_DNA"/>
</dbReference>
<name>A0ABT4RXX8_9FLAO</name>
<accession>A0ABT4RXX8</accession>
<dbReference type="Pfam" id="PF20584">
    <property type="entry name" value="DUF6787"/>
    <property type="match status" value="1"/>
</dbReference>
<sequence>MEKFKNRWEIEQNWQLLFPVIGLSALIYSAYKLSKIFSNQLIINIISTTIISVLLVKFTLFLFKKLENRWKVNYKWEMIRIFMVFAITGSSSVFIGRPLIAFLGITKENLNPFIYWVLYIIIGLIFYQILLVFYGWLFGQFQFFWNFEKKMLRRFGLGRFLNE</sequence>
<dbReference type="RefSeq" id="WP_270005124.1">
    <property type="nucleotide sequence ID" value="NZ_JAPFGC010000002.1"/>
</dbReference>
<comment type="caution">
    <text evidence="3">The sequence shown here is derived from an EMBL/GenBank/DDBJ whole genome shotgun (WGS) entry which is preliminary data.</text>
</comment>
<organism evidence="3 4">
    <name type="scientific">Mesoflavibacter profundi</name>
    <dbReference type="NCBI Taxonomy" id="2708110"/>
    <lineage>
        <taxon>Bacteria</taxon>
        <taxon>Pseudomonadati</taxon>
        <taxon>Bacteroidota</taxon>
        <taxon>Flavobacteriia</taxon>
        <taxon>Flavobacteriales</taxon>
        <taxon>Flavobacteriaceae</taxon>
        <taxon>Mesoflavibacter</taxon>
    </lineage>
</organism>
<feature type="domain" description="DUF6787" evidence="2">
    <location>
        <begin position="81"/>
        <end position="157"/>
    </location>
</feature>
<feature type="transmembrane region" description="Helical" evidence="1">
    <location>
        <begin position="81"/>
        <end position="105"/>
    </location>
</feature>
<gene>
    <name evidence="3" type="ORF">OOZ35_04095</name>
</gene>
<evidence type="ECO:0000313" key="4">
    <source>
        <dbReference type="Proteomes" id="UP001149142"/>
    </source>
</evidence>
<dbReference type="InterPro" id="IPR046714">
    <property type="entry name" value="DUF6787"/>
</dbReference>
<proteinExistence type="predicted"/>
<reference evidence="3" key="1">
    <citation type="submission" date="2022-11" db="EMBL/GenBank/DDBJ databases">
        <title>Refractory cell wall polysaccharides provide important carbon source for microbial heterotrophs in the hadal ocean.</title>
        <authorList>
            <person name="Zhu X."/>
        </authorList>
    </citation>
    <scope>NUCLEOTIDE SEQUENCE</scope>
    <source>
        <strain evidence="3">MTRN7</strain>
    </source>
</reference>
<keyword evidence="1" id="KW-0472">Membrane</keyword>
<feature type="transmembrane region" description="Helical" evidence="1">
    <location>
        <begin position="117"/>
        <end position="145"/>
    </location>
</feature>
<keyword evidence="1" id="KW-0812">Transmembrane</keyword>